<dbReference type="PANTHER" id="PTHR37948:SF1">
    <property type="entry name" value="BLL5189 PROTEIN"/>
    <property type="match status" value="1"/>
</dbReference>
<dbReference type="EMBL" id="JBJQND010000003">
    <property type="protein sequence ID" value="KAL3881676.1"/>
    <property type="molecule type" value="Genomic_DNA"/>
</dbReference>
<name>A0ABD3X611_SINWO</name>
<dbReference type="AlphaFoldDB" id="A0ABD3X611"/>
<dbReference type="EMBL" id="JBJQND010000003">
    <property type="protein sequence ID" value="KAL3881677.1"/>
    <property type="molecule type" value="Genomic_DNA"/>
</dbReference>
<reference evidence="2 3" key="1">
    <citation type="submission" date="2024-11" db="EMBL/GenBank/DDBJ databases">
        <title>Chromosome-level genome assembly of the freshwater bivalve Anodonta woodiana.</title>
        <authorList>
            <person name="Chen X."/>
        </authorList>
    </citation>
    <scope>NUCLEOTIDE SEQUENCE [LARGE SCALE GENOMIC DNA]</scope>
    <source>
        <strain evidence="2">MN2024</strain>
        <tissue evidence="2">Gills</tissue>
    </source>
</reference>
<evidence type="ECO:0000313" key="2">
    <source>
        <dbReference type="EMBL" id="KAL3881679.1"/>
    </source>
</evidence>
<evidence type="ECO:0000256" key="1">
    <source>
        <dbReference type="SAM" id="MobiDB-lite"/>
    </source>
</evidence>
<organism evidence="2 3">
    <name type="scientific">Sinanodonta woodiana</name>
    <name type="common">Chinese pond mussel</name>
    <name type="synonym">Anodonta woodiana</name>
    <dbReference type="NCBI Taxonomy" id="1069815"/>
    <lineage>
        <taxon>Eukaryota</taxon>
        <taxon>Metazoa</taxon>
        <taxon>Spiralia</taxon>
        <taxon>Lophotrochozoa</taxon>
        <taxon>Mollusca</taxon>
        <taxon>Bivalvia</taxon>
        <taxon>Autobranchia</taxon>
        <taxon>Heteroconchia</taxon>
        <taxon>Palaeoheterodonta</taxon>
        <taxon>Unionida</taxon>
        <taxon>Unionoidea</taxon>
        <taxon>Unionidae</taxon>
        <taxon>Unioninae</taxon>
        <taxon>Sinanodonta</taxon>
    </lineage>
</organism>
<dbReference type="Proteomes" id="UP001634394">
    <property type="component" value="Unassembled WGS sequence"/>
</dbReference>
<sequence>MGKRKAEATGDYQPPSKRIANRNEKGSGSKMPQNSAASKKTPKKTKGTSKSNGPVKKNYPKLIDEADNEETEQIKLTAKPPTRNKKGELVFDSYPDFQPNMTPEEVLQAGSFGGTYFRPIKSVITGKSYSGVWKELPKDWLEGLNIDRQIASSAYHEDVNAYKVKCGGSLQMWEESGWIHKQDPYGWFQWYCRFFQGRRTSDDERQIGRWLRCAGHTGRWRNNLISKCFKSGCGFDNSVISPVVRQTLQHWGYRLTKEDFEAGVKKLRKKGRE</sequence>
<dbReference type="PANTHER" id="PTHR37948">
    <property type="entry name" value="ZGC:113208"/>
    <property type="match status" value="1"/>
</dbReference>
<dbReference type="EMBL" id="JBJQND010000003">
    <property type="protein sequence ID" value="KAL3881675.1"/>
    <property type="molecule type" value="Genomic_DNA"/>
</dbReference>
<accession>A0ABD3X611</accession>
<proteinExistence type="predicted"/>
<feature type="region of interest" description="Disordered" evidence="1">
    <location>
        <begin position="1"/>
        <end position="90"/>
    </location>
</feature>
<dbReference type="EMBL" id="JBJQND010000003">
    <property type="protein sequence ID" value="KAL3881674.1"/>
    <property type="molecule type" value="Genomic_DNA"/>
</dbReference>
<evidence type="ECO:0000313" key="3">
    <source>
        <dbReference type="Proteomes" id="UP001634394"/>
    </source>
</evidence>
<keyword evidence="3" id="KW-1185">Reference proteome</keyword>
<comment type="caution">
    <text evidence="2">The sequence shown here is derived from an EMBL/GenBank/DDBJ whole genome shotgun (WGS) entry which is preliminary data.</text>
</comment>
<protein>
    <submittedName>
        <fullName evidence="2">Uncharacterized protein</fullName>
    </submittedName>
</protein>
<dbReference type="EMBL" id="JBJQND010000003">
    <property type="protein sequence ID" value="KAL3881678.1"/>
    <property type="molecule type" value="Genomic_DNA"/>
</dbReference>
<gene>
    <name evidence="2" type="ORF">ACJMK2_028084</name>
</gene>
<dbReference type="EMBL" id="JBJQND010000003">
    <property type="protein sequence ID" value="KAL3881679.1"/>
    <property type="molecule type" value="Genomic_DNA"/>
</dbReference>